<dbReference type="HOGENOM" id="CLU_1714635_0_0_1"/>
<accession>A0A022W4D2</accession>
<dbReference type="EMBL" id="KK207830">
    <property type="protein sequence ID" value="EZF53134.1"/>
    <property type="molecule type" value="Genomic_DNA"/>
</dbReference>
<reference evidence="1" key="1">
    <citation type="submission" date="2014-02" db="EMBL/GenBank/DDBJ databases">
        <title>The Genome Sequence of Trichophyton rubrum (morphotype fischeri) CBS 288.86.</title>
        <authorList>
            <consortium name="The Broad Institute Genomics Platform"/>
            <person name="Cuomo C.A."/>
            <person name="White T.C."/>
            <person name="Graser Y."/>
            <person name="Martinez-Rossi N."/>
            <person name="Heitman J."/>
            <person name="Young S.K."/>
            <person name="Zeng Q."/>
            <person name="Gargeya S."/>
            <person name="Abouelleil A."/>
            <person name="Alvarado L."/>
            <person name="Chapman S.B."/>
            <person name="Gainer-Dewar J."/>
            <person name="Goldberg J."/>
            <person name="Griggs A."/>
            <person name="Gujja S."/>
            <person name="Hansen M."/>
            <person name="Howarth C."/>
            <person name="Imamovic A."/>
            <person name="Larimer J."/>
            <person name="Martinez D."/>
            <person name="Murphy C."/>
            <person name="Pearson M.D."/>
            <person name="Persinoti G."/>
            <person name="Poon T."/>
            <person name="Priest M."/>
            <person name="Roberts A.D."/>
            <person name="Saif S."/>
            <person name="Shea T.D."/>
            <person name="Sykes S.N."/>
            <person name="Wortman J."/>
            <person name="Nusbaum C."/>
            <person name="Birren B."/>
        </authorList>
    </citation>
    <scope>NUCLEOTIDE SEQUENCE [LARGE SCALE GENOMIC DNA]</scope>
    <source>
        <strain evidence="1">CBS 288.86</strain>
    </source>
</reference>
<protein>
    <submittedName>
        <fullName evidence="1">Uncharacterized protein</fullName>
    </submittedName>
</protein>
<gene>
    <name evidence="1" type="ORF">H103_03825</name>
</gene>
<name>A0A022W4D2_TRIRU</name>
<dbReference type="Proteomes" id="UP000023758">
    <property type="component" value="Unassembled WGS sequence"/>
</dbReference>
<dbReference type="AlphaFoldDB" id="A0A022W4D2"/>
<evidence type="ECO:0000313" key="1">
    <source>
        <dbReference type="EMBL" id="EZF53134.1"/>
    </source>
</evidence>
<proteinExistence type="predicted"/>
<organism evidence="1">
    <name type="scientific">Trichophyton rubrum CBS 288.86</name>
    <dbReference type="NCBI Taxonomy" id="1215330"/>
    <lineage>
        <taxon>Eukaryota</taxon>
        <taxon>Fungi</taxon>
        <taxon>Dikarya</taxon>
        <taxon>Ascomycota</taxon>
        <taxon>Pezizomycotina</taxon>
        <taxon>Eurotiomycetes</taxon>
        <taxon>Eurotiomycetidae</taxon>
        <taxon>Onygenales</taxon>
        <taxon>Arthrodermataceae</taxon>
        <taxon>Trichophyton</taxon>
    </lineage>
</organism>
<sequence>MSRAGGQRFSTVKLRIHREVPRDTKDRIVASRAPEVARGSRLAVSKAKRAQGDVRIASVELPNTSYCALIPICRWDTHEAAGGNKNGCCVRPVANMQETGRGAEYAVEVILGQARGGNSEMVGYRGIESPRICGWRASTSELGSKINKKPQNP</sequence>